<accession>A0AA38WKT8</accession>
<keyword evidence="4" id="KW-1185">Reference proteome</keyword>
<evidence type="ECO:0008006" key="5">
    <source>
        <dbReference type="Google" id="ProtNLM"/>
    </source>
</evidence>
<organism evidence="3 4">
    <name type="scientific">Centaurea solstitialis</name>
    <name type="common">yellow star-thistle</name>
    <dbReference type="NCBI Taxonomy" id="347529"/>
    <lineage>
        <taxon>Eukaryota</taxon>
        <taxon>Viridiplantae</taxon>
        <taxon>Streptophyta</taxon>
        <taxon>Embryophyta</taxon>
        <taxon>Tracheophyta</taxon>
        <taxon>Spermatophyta</taxon>
        <taxon>Magnoliopsida</taxon>
        <taxon>eudicotyledons</taxon>
        <taxon>Gunneridae</taxon>
        <taxon>Pentapetalae</taxon>
        <taxon>asterids</taxon>
        <taxon>campanulids</taxon>
        <taxon>Asterales</taxon>
        <taxon>Asteraceae</taxon>
        <taxon>Carduoideae</taxon>
        <taxon>Cardueae</taxon>
        <taxon>Centaureinae</taxon>
        <taxon>Centaurea</taxon>
    </lineage>
</organism>
<dbReference type="Pfam" id="PF08268">
    <property type="entry name" value="FBA_3"/>
    <property type="match status" value="1"/>
</dbReference>
<protein>
    <recommendedName>
        <fullName evidence="5">F-box associated domain-containing protein</fullName>
    </recommendedName>
</protein>
<proteinExistence type="predicted"/>
<dbReference type="InterPro" id="IPR013187">
    <property type="entry name" value="F-box-assoc_dom_typ3"/>
</dbReference>
<dbReference type="PANTHER" id="PTHR31672:SF13">
    <property type="entry name" value="F-BOX PROTEIN CPR30-LIKE"/>
    <property type="match status" value="1"/>
</dbReference>
<reference evidence="3" key="1">
    <citation type="submission" date="2023-03" db="EMBL/GenBank/DDBJ databases">
        <title>Chromosome-scale reference genome and RAD-based genetic map of yellow starthistle (Centaurea solstitialis) reveal putative structural variation and QTLs associated with invader traits.</title>
        <authorList>
            <person name="Reatini B."/>
            <person name="Cang F.A."/>
            <person name="Jiang Q."/>
            <person name="Mckibben M.T.W."/>
            <person name="Barker M.S."/>
            <person name="Rieseberg L.H."/>
            <person name="Dlugosch K.M."/>
        </authorList>
    </citation>
    <scope>NUCLEOTIDE SEQUENCE</scope>
    <source>
        <strain evidence="3">CAN-66</strain>
        <tissue evidence="3">Leaf</tissue>
    </source>
</reference>
<gene>
    <name evidence="3" type="ORF">OSB04_016186</name>
</gene>
<dbReference type="InterPro" id="IPR050796">
    <property type="entry name" value="SCF_F-box_component"/>
</dbReference>
<dbReference type="NCBIfam" id="TIGR01640">
    <property type="entry name" value="F_box_assoc_1"/>
    <property type="match status" value="2"/>
</dbReference>
<evidence type="ECO:0000313" key="4">
    <source>
        <dbReference type="Proteomes" id="UP001172457"/>
    </source>
</evidence>
<sequence length="511" mass="58806">MVSVFQNSLVTQMGSVNGLICVDQYSSPGHYNTYICNPITREIMIIPHSLIEMSPASLTGEYKVVRTIQRIILSNGNKSKLVVEAEVYTLGTGQWRSLGRVPYWLDGSEFGAVLNDHCHWFLFDHKIAPPGWICTFDLNKETFQLFPSPPSEEAIEKSDTHFQSLEYGIKKSWHKEVVVTLDTVSLAVVLKAAVKEEQYYECIQWVFSSSPLLLQRSLDHCIDLQTQIRLLRNTNVGNLQLMEIEDKVDHHHLHYHRLFFLDLNLVPILEKYPMLHVGSVNGLICLWQYTYNLTSTYICNPVTRECMILPRQHFFWDSIAGFVYGFGVSSLTGEYKVVRAFQWKTLPNANKPSQPSLLEVEVYTLGTGQWRSRGPVPVPYLLYPFPTLNGTFLNNHCHWIVCDMENTNKKIAAFDLDKETFQLFPSPPSVKENRCHYQALAILRGCLCNLATCSFQSTIWMMKEYGNKNSWHKEVVITREIVVGELRWLHLIEGLRDGRILMVFKKKTLCI</sequence>
<dbReference type="PANTHER" id="PTHR31672">
    <property type="entry name" value="BNACNNG10540D PROTEIN"/>
    <property type="match status" value="1"/>
</dbReference>
<dbReference type="Proteomes" id="UP001172457">
    <property type="component" value="Chromosome 4"/>
</dbReference>
<dbReference type="EMBL" id="JARYMX010000004">
    <property type="protein sequence ID" value="KAJ9552141.1"/>
    <property type="molecule type" value="Genomic_DNA"/>
</dbReference>
<feature type="domain" description="F-box associated beta-propeller type 3" evidence="2">
    <location>
        <begin position="9"/>
        <end position="153"/>
    </location>
</feature>
<dbReference type="AlphaFoldDB" id="A0AA38WKT8"/>
<name>A0AA38WKT8_9ASTR</name>
<evidence type="ECO:0000259" key="2">
    <source>
        <dbReference type="Pfam" id="PF08268"/>
    </source>
</evidence>
<evidence type="ECO:0000313" key="3">
    <source>
        <dbReference type="EMBL" id="KAJ9552141.1"/>
    </source>
</evidence>
<dbReference type="InterPro" id="IPR006527">
    <property type="entry name" value="F-box-assoc_dom_typ1"/>
</dbReference>
<dbReference type="Pfam" id="PF07734">
    <property type="entry name" value="FBA_1"/>
    <property type="match status" value="1"/>
</dbReference>
<feature type="domain" description="F-box associated beta-propeller type 1" evidence="1">
    <location>
        <begin position="271"/>
        <end position="476"/>
    </location>
</feature>
<comment type="caution">
    <text evidence="3">The sequence shown here is derived from an EMBL/GenBank/DDBJ whole genome shotgun (WGS) entry which is preliminary data.</text>
</comment>
<evidence type="ECO:0000259" key="1">
    <source>
        <dbReference type="Pfam" id="PF07734"/>
    </source>
</evidence>
<dbReference type="InterPro" id="IPR017451">
    <property type="entry name" value="F-box-assoc_interact_dom"/>
</dbReference>